<accession>A0A2P5FKL8</accession>
<gene>
    <name evidence="1" type="ORF">TorRG33x02_059060</name>
</gene>
<organism evidence="1 2">
    <name type="scientific">Trema orientale</name>
    <name type="common">Charcoal tree</name>
    <name type="synonym">Celtis orientalis</name>
    <dbReference type="NCBI Taxonomy" id="63057"/>
    <lineage>
        <taxon>Eukaryota</taxon>
        <taxon>Viridiplantae</taxon>
        <taxon>Streptophyta</taxon>
        <taxon>Embryophyta</taxon>
        <taxon>Tracheophyta</taxon>
        <taxon>Spermatophyta</taxon>
        <taxon>Magnoliopsida</taxon>
        <taxon>eudicotyledons</taxon>
        <taxon>Gunneridae</taxon>
        <taxon>Pentapetalae</taxon>
        <taxon>rosids</taxon>
        <taxon>fabids</taxon>
        <taxon>Rosales</taxon>
        <taxon>Cannabaceae</taxon>
        <taxon>Trema</taxon>
    </lineage>
</organism>
<name>A0A2P5FKL8_TREOI</name>
<dbReference type="EMBL" id="JXTC01000025">
    <property type="protein sequence ID" value="PON98331.1"/>
    <property type="molecule type" value="Genomic_DNA"/>
</dbReference>
<dbReference type="InParanoid" id="A0A2P5FKL8"/>
<dbReference type="AlphaFoldDB" id="A0A2P5FKL8"/>
<evidence type="ECO:0000313" key="2">
    <source>
        <dbReference type="Proteomes" id="UP000237000"/>
    </source>
</evidence>
<proteinExistence type="predicted"/>
<protein>
    <submittedName>
        <fullName evidence="1">Uncharacterized protein</fullName>
    </submittedName>
</protein>
<keyword evidence="2" id="KW-1185">Reference proteome</keyword>
<comment type="caution">
    <text evidence="1">The sequence shown here is derived from an EMBL/GenBank/DDBJ whole genome shotgun (WGS) entry which is preliminary data.</text>
</comment>
<evidence type="ECO:0000313" key="1">
    <source>
        <dbReference type="EMBL" id="PON98331.1"/>
    </source>
</evidence>
<dbReference type="Proteomes" id="UP000237000">
    <property type="component" value="Unassembled WGS sequence"/>
</dbReference>
<reference evidence="2" key="1">
    <citation type="submission" date="2016-06" db="EMBL/GenBank/DDBJ databases">
        <title>Parallel loss of symbiosis genes in relatives of nitrogen-fixing non-legume Parasponia.</title>
        <authorList>
            <person name="Van Velzen R."/>
            <person name="Holmer R."/>
            <person name="Bu F."/>
            <person name="Rutten L."/>
            <person name="Van Zeijl A."/>
            <person name="Liu W."/>
            <person name="Santuari L."/>
            <person name="Cao Q."/>
            <person name="Sharma T."/>
            <person name="Shen D."/>
            <person name="Roswanjaya Y."/>
            <person name="Wardhani T."/>
            <person name="Kalhor M.S."/>
            <person name="Jansen J."/>
            <person name="Van den Hoogen J."/>
            <person name="Gungor B."/>
            <person name="Hartog M."/>
            <person name="Hontelez J."/>
            <person name="Verver J."/>
            <person name="Yang W.-C."/>
            <person name="Schijlen E."/>
            <person name="Repin R."/>
            <person name="Schilthuizen M."/>
            <person name="Schranz E."/>
            <person name="Heidstra R."/>
            <person name="Miyata K."/>
            <person name="Fedorova E."/>
            <person name="Kohlen W."/>
            <person name="Bisseling T."/>
            <person name="Smit S."/>
            <person name="Geurts R."/>
        </authorList>
    </citation>
    <scope>NUCLEOTIDE SEQUENCE [LARGE SCALE GENOMIC DNA]</scope>
    <source>
        <strain evidence="2">cv. RG33-2</strain>
    </source>
</reference>
<sequence>MGAVQPIVVFSRVKVNGLILLSIELPKTVIIILKLADIDPCSKLNTLESLMAQRIIFKYYFLVAPLVSLDVESSSSISASGFPKQNSSLTIKLSSVTGGAFTICTLLYLDSQVQTPYYLR</sequence>